<evidence type="ECO:0000256" key="4">
    <source>
        <dbReference type="ARBA" id="ARBA00022884"/>
    </source>
</evidence>
<dbReference type="Pfam" id="PF21148">
    <property type="entry name" value="NSUN5_fdxn-like"/>
    <property type="match status" value="1"/>
</dbReference>
<dbReference type="EMBL" id="MVBO01000050">
    <property type="protein sequence ID" value="OZJ04172.1"/>
    <property type="molecule type" value="Genomic_DNA"/>
</dbReference>
<keyword evidence="2 5" id="KW-0808">Transferase</keyword>
<dbReference type="InterPro" id="IPR001678">
    <property type="entry name" value="MeTrfase_RsmB-F_NOP2_dom"/>
</dbReference>
<dbReference type="InterPro" id="IPR049560">
    <property type="entry name" value="MeTrfase_RsmB-F_NOP2_cat"/>
</dbReference>
<dbReference type="Proteomes" id="UP000242875">
    <property type="component" value="Unassembled WGS sequence"/>
</dbReference>
<dbReference type="GO" id="GO:0005730">
    <property type="term" value="C:nucleolus"/>
    <property type="evidence" value="ECO:0007669"/>
    <property type="project" value="TreeGrafter"/>
</dbReference>
<dbReference type="GO" id="GO:0003723">
    <property type="term" value="F:RNA binding"/>
    <property type="evidence" value="ECO:0007669"/>
    <property type="project" value="UniProtKB-UniRule"/>
</dbReference>
<comment type="similarity">
    <text evidence="5">Belongs to the class I-like SAM-binding methyltransferase superfamily. RsmB/NOP family.</text>
</comment>
<dbReference type="GO" id="GO:0070475">
    <property type="term" value="P:rRNA base methylation"/>
    <property type="evidence" value="ECO:0007669"/>
    <property type="project" value="TreeGrafter"/>
</dbReference>
<dbReference type="PRINTS" id="PR02008">
    <property type="entry name" value="RCMTFAMILY"/>
</dbReference>
<dbReference type="PANTHER" id="PTHR22807:SF4">
    <property type="entry name" value="28S RRNA (CYTOSINE-C(5))-METHYLTRANSFERASE"/>
    <property type="match status" value="1"/>
</dbReference>
<feature type="compositionally biased region" description="Basic residues" evidence="6">
    <location>
        <begin position="605"/>
        <end position="621"/>
    </location>
</feature>
<dbReference type="InterPro" id="IPR048889">
    <property type="entry name" value="NSUN5_RCM1_N"/>
</dbReference>
<feature type="active site" description="Nucleophile" evidence="5">
    <location>
        <position position="459"/>
    </location>
</feature>
<dbReference type="Gene3D" id="3.30.70.1170">
    <property type="entry name" value="Sun protein, domain 3"/>
    <property type="match status" value="1"/>
</dbReference>
<feature type="compositionally biased region" description="Basic and acidic residues" evidence="6">
    <location>
        <begin position="585"/>
        <end position="594"/>
    </location>
</feature>
<evidence type="ECO:0000259" key="7">
    <source>
        <dbReference type="PROSITE" id="PS51686"/>
    </source>
</evidence>
<name>A0A261Y0N9_9FUNG</name>
<evidence type="ECO:0000256" key="1">
    <source>
        <dbReference type="ARBA" id="ARBA00022603"/>
    </source>
</evidence>
<protein>
    <recommendedName>
        <fullName evidence="7">SAM-dependent MTase RsmB/NOP-type domain-containing protein</fullName>
    </recommendedName>
</protein>
<feature type="binding site" evidence="5">
    <location>
        <begin position="295"/>
        <end position="301"/>
    </location>
    <ligand>
        <name>S-adenosyl-L-methionine</name>
        <dbReference type="ChEBI" id="CHEBI:59789"/>
    </ligand>
</feature>
<evidence type="ECO:0000313" key="9">
    <source>
        <dbReference type="Proteomes" id="UP000242875"/>
    </source>
</evidence>
<evidence type="ECO:0000256" key="6">
    <source>
        <dbReference type="SAM" id="MobiDB-lite"/>
    </source>
</evidence>
<dbReference type="GO" id="GO:0008173">
    <property type="term" value="F:RNA methyltransferase activity"/>
    <property type="evidence" value="ECO:0007669"/>
    <property type="project" value="InterPro"/>
</dbReference>
<dbReference type="PROSITE" id="PS51686">
    <property type="entry name" value="SAM_MT_RSMB_NOP"/>
    <property type="match status" value="1"/>
</dbReference>
<feature type="binding site" evidence="5">
    <location>
        <position position="380"/>
    </location>
    <ligand>
        <name>S-adenosyl-L-methionine</name>
        <dbReference type="ChEBI" id="CHEBI:59789"/>
    </ligand>
</feature>
<accession>A0A261Y0N9</accession>
<feature type="region of interest" description="Disordered" evidence="6">
    <location>
        <begin position="396"/>
        <end position="417"/>
    </location>
</feature>
<comment type="caution">
    <text evidence="8">The sequence shown here is derived from an EMBL/GenBank/DDBJ whole genome shotgun (WGS) entry which is preliminary data.</text>
</comment>
<evidence type="ECO:0000256" key="3">
    <source>
        <dbReference type="ARBA" id="ARBA00022691"/>
    </source>
</evidence>
<keyword evidence="3 5" id="KW-0949">S-adenosyl-L-methionine</keyword>
<proteinExistence type="inferred from homology"/>
<dbReference type="AlphaFoldDB" id="A0A261Y0N9"/>
<dbReference type="InterPro" id="IPR029063">
    <property type="entry name" value="SAM-dependent_MTases_sf"/>
</dbReference>
<comment type="caution">
    <text evidence="5">Lacks conserved residue(s) required for the propagation of feature annotation.</text>
</comment>
<dbReference type="SUPFAM" id="SSF53335">
    <property type="entry name" value="S-adenosyl-L-methionine-dependent methyltransferases"/>
    <property type="match status" value="1"/>
</dbReference>
<dbReference type="Gene3D" id="3.40.50.150">
    <property type="entry name" value="Vaccinia Virus protein VP39"/>
    <property type="match status" value="1"/>
</dbReference>
<dbReference type="PANTHER" id="PTHR22807">
    <property type="entry name" value="NOP2 YEAST -RELATED NOL1/NOP2/FMU SUN DOMAIN-CONTAINING"/>
    <property type="match status" value="1"/>
</dbReference>
<sequence>MNTYYKAAEILSSLLPLSKDGDSKSRPKSHSLKQLVLGNPDIESGSKSRIYALVHHTLARRAVLRHVIETAGVHETERKVLQGNKVKAAKKKSAAQDGSNPTIQTQDTSYHLLLLLVNDILFSKGGIQASSGPVKDAVMRHGTRLKAELVKYKVSRGITNDQDLEEGGSAASRMPRYARVNTIKTSSEALITELTNDSFDLLPSPPQDLAKPPAGRSIPFWRDTHLSHDLLVFSPGTDFHKHKAYLDGRIILQDKASCFPARVAWDVWCAMKRAELEPNADEISPSYAPDAIDACAAPGNKTSHLSALFTEHEQILRIGSSKRLGKAKVHAFDLDAKRLATLERLCHKAGCTNIVATNGSFLKVDPLDERYKDVEILILDPSCSGSGIVDRWDLDEEEEVETESKGSDTEMDETNGLEKTKTVPNAKTSRLRALAEFQSSVIKHAFQFPKANTIVYSTCSIHAQENEHVVREVLCSAEAQMGEMGSWMLAPRSVVLPTWPRRGIDEEFGSLGFEETFSNIRGKSELSAELDASKAHECADALIRALPEDHMNGFFVSCLVRGPAAAKFGAIDLFSRSGASHSHKRTIDLGHAGETESTANDATATKKRKKLSKARRQKAKTRAAEQDLLSTTS</sequence>
<dbReference type="InterPro" id="IPR049561">
    <property type="entry name" value="NSUN5_7_fdxn-like"/>
</dbReference>
<dbReference type="InterPro" id="IPR023267">
    <property type="entry name" value="RCMT"/>
</dbReference>
<dbReference type="Pfam" id="PF01189">
    <property type="entry name" value="Methyltr_RsmB-F"/>
    <property type="match status" value="1"/>
</dbReference>
<feature type="region of interest" description="Disordered" evidence="6">
    <location>
        <begin position="584"/>
        <end position="633"/>
    </location>
</feature>
<feature type="domain" description="SAM-dependent MTase RsmB/NOP-type" evidence="7">
    <location>
        <begin position="166"/>
        <end position="562"/>
    </location>
</feature>
<keyword evidence="9" id="KW-1185">Reference proteome</keyword>
<keyword evidence="1 5" id="KW-0489">Methyltransferase</keyword>
<dbReference type="Pfam" id="PF21153">
    <property type="entry name" value="NSUN5_N"/>
    <property type="match status" value="1"/>
</dbReference>
<dbReference type="OrthoDB" id="435282at2759"/>
<feature type="binding site" evidence="5">
    <location>
        <position position="333"/>
    </location>
    <ligand>
        <name>S-adenosyl-L-methionine</name>
        <dbReference type="ChEBI" id="CHEBI:59789"/>
    </ligand>
</feature>
<keyword evidence="4 5" id="KW-0694">RNA-binding</keyword>
<reference evidence="8 9" key="1">
    <citation type="journal article" date="2017" name="Mycologia">
        <title>Bifiguratus adelaidae, gen. et sp. nov., a new member of Mucoromycotina in endophytic and soil-dwelling habitats.</title>
        <authorList>
            <person name="Torres-Cruz T.J."/>
            <person name="Billingsley Tobias T.L."/>
            <person name="Almatruk M."/>
            <person name="Hesse C."/>
            <person name="Kuske C.R."/>
            <person name="Desiro A."/>
            <person name="Benucci G.M."/>
            <person name="Bonito G."/>
            <person name="Stajich J.E."/>
            <person name="Dunlap C."/>
            <person name="Arnold A.E."/>
            <person name="Porras-Alfaro A."/>
        </authorList>
    </citation>
    <scope>NUCLEOTIDE SEQUENCE [LARGE SCALE GENOMIC DNA]</scope>
    <source>
        <strain evidence="8 9">AZ0501</strain>
    </source>
</reference>
<evidence type="ECO:0000256" key="5">
    <source>
        <dbReference type="PROSITE-ProRule" id="PRU01023"/>
    </source>
</evidence>
<evidence type="ECO:0000256" key="2">
    <source>
        <dbReference type="ARBA" id="ARBA00022679"/>
    </source>
</evidence>
<organism evidence="8 9">
    <name type="scientific">Bifiguratus adelaidae</name>
    <dbReference type="NCBI Taxonomy" id="1938954"/>
    <lineage>
        <taxon>Eukaryota</taxon>
        <taxon>Fungi</taxon>
        <taxon>Fungi incertae sedis</taxon>
        <taxon>Mucoromycota</taxon>
        <taxon>Mucoromycotina</taxon>
        <taxon>Endogonomycetes</taxon>
        <taxon>Endogonales</taxon>
        <taxon>Endogonales incertae sedis</taxon>
        <taxon>Bifiguratus</taxon>
    </lineage>
</organism>
<gene>
    <name evidence="8" type="ORF">BZG36_02177</name>
</gene>
<evidence type="ECO:0000313" key="8">
    <source>
        <dbReference type="EMBL" id="OZJ04172.1"/>
    </source>
</evidence>